<evidence type="ECO:0008006" key="15">
    <source>
        <dbReference type="Google" id="ProtNLM"/>
    </source>
</evidence>
<comment type="caution">
    <text evidence="13">The sequence shown here is derived from an EMBL/GenBank/DDBJ whole genome shotgun (WGS) entry which is preliminary data.</text>
</comment>
<evidence type="ECO:0000256" key="2">
    <source>
        <dbReference type="ARBA" id="ARBA00007261"/>
    </source>
</evidence>
<organism evidence="13 14">
    <name type="scientific">Pelagomonas calceolata</name>
    <dbReference type="NCBI Taxonomy" id="35677"/>
    <lineage>
        <taxon>Eukaryota</taxon>
        <taxon>Sar</taxon>
        <taxon>Stramenopiles</taxon>
        <taxon>Ochrophyta</taxon>
        <taxon>Pelagophyceae</taxon>
        <taxon>Pelagomonadales</taxon>
        <taxon>Pelagomonadaceae</taxon>
        <taxon>Pelagomonas</taxon>
    </lineage>
</organism>
<dbReference type="GO" id="GO:0006508">
    <property type="term" value="P:proteolysis"/>
    <property type="evidence" value="ECO:0007669"/>
    <property type="project" value="UniProtKB-KW"/>
</dbReference>
<keyword evidence="4" id="KW-0479">Metal-binding</keyword>
<evidence type="ECO:0000256" key="6">
    <source>
        <dbReference type="ARBA" id="ARBA00022833"/>
    </source>
</evidence>
<name>A0A8J2SLD5_9STRA</name>
<dbReference type="InterPro" id="IPR007863">
    <property type="entry name" value="Peptidase_M16_C"/>
</dbReference>
<feature type="chain" id="PRO_5035234519" description="Peptidase M16 N-terminal domain-containing protein" evidence="8">
    <location>
        <begin position="17"/>
        <end position="1043"/>
    </location>
</feature>
<evidence type="ECO:0000313" key="13">
    <source>
        <dbReference type="EMBL" id="CAH0375163.1"/>
    </source>
</evidence>
<dbReference type="EMBL" id="CAKKNE010000004">
    <property type="protein sequence ID" value="CAH0375163.1"/>
    <property type="molecule type" value="Genomic_DNA"/>
</dbReference>
<keyword evidence="5" id="KW-0378">Hydrolase</keyword>
<comment type="cofactor">
    <cofactor evidence="1">
        <name>Zn(2+)</name>
        <dbReference type="ChEBI" id="CHEBI:29105"/>
    </cofactor>
</comment>
<feature type="signal peptide" evidence="8">
    <location>
        <begin position="1"/>
        <end position="16"/>
    </location>
</feature>
<dbReference type="FunFam" id="3.30.830.10:FF:000012">
    <property type="entry name" value="Protease 3"/>
    <property type="match status" value="1"/>
</dbReference>
<feature type="domain" description="Peptidase M16 C-terminal" evidence="10">
    <location>
        <begin position="248"/>
        <end position="416"/>
    </location>
</feature>
<dbReference type="Pfam" id="PF05193">
    <property type="entry name" value="Peptidase_M16_C"/>
    <property type="match status" value="1"/>
</dbReference>
<dbReference type="PANTHER" id="PTHR43690:SF18">
    <property type="entry name" value="INSULIN-DEGRADING ENZYME-RELATED"/>
    <property type="match status" value="1"/>
</dbReference>
<proteinExistence type="inferred from homology"/>
<keyword evidence="14" id="KW-1185">Reference proteome</keyword>
<dbReference type="Pfam" id="PF22456">
    <property type="entry name" value="PqqF-like_C_4"/>
    <property type="match status" value="1"/>
</dbReference>
<keyword evidence="8" id="KW-0732">Signal</keyword>
<sequence>MRASMCVLTLLLTANALRTPSLRMSVADPQRRRLFQGAAALITFRAYEAPAASKTTRILQETFAKPQTDSKSYRLVELASGVRCLLVQDPRAEKCAAALDVHVGHMSDPIDRPGLAHFCEHMLFLGNDKYPGEDEFEQYISRVGGSSNAFTDTEDTCYFFELPDPAKVGSALERWGPFFSAPRFAQDATRREVEAIDSEHSKNLKSDGFRLFQLTKSRFPSTHPFSKFGTGTRKTLRPPNGDGDPPVDKLREFYGTNYVGSNMACVVCSTQSLDVLQKLTENALVDVRSTTERRPPSTLYFDEEPLPKDSDAYVLASLQSQRELSVQWVLPYDRSDPDSAFADRIQKRYFRDDLFLSHILGHEGPDSILADLRRRGLATGLGAGSGEDTDQFRTFDVSVQLTQKGLKEWRSVLATIRGAALGLQTAEWPSNCFEETARMARLGFQWGETPDVANLATALAGKLQVVGWGASEDLRDLLALDRTPRDASTDERRRAVSELLREMNTNVPLVTVVAPQDELQVAAKGAKKVEPIYKTPYFAEKLSEKVTSSQIKFPPVNPYIPDTDPKPKYAKKAKPTLKDFGPPTKLLDDGFGKLWFKEDRIFGVPRAAVLVLLRTEATGSRSAADAIHARIWTRLAADALRDADYQREFDSYDASLAGLEWTLGAGPRGVQLSFGGYDAKLPELAEAVVSAVKGFDAVQYALKNDNLERVLDGTRRDIRAARAAPASSRCIEELGVLTERPKFPLIEAENALKKTNVESLRKWLTENANVFGSVAATDVLVEGNCDETYARRIEKSVRSGLSGGSTIPAEPSVLQVPLSTKVPIRYAAKPSASDEVNYAAIYSYQTGSGSDVRAATLVLSSVLEAPFYEALRTKRQLGYVVQAASRYREGVSSMVFLAQSAKDDDVCRGPSDLVRYIDEFLDTEAPQLLDKLDAAQLADIVDGLARRLDELPKALGGAVAPHWDEIVSRRYDWDRRAREAAALRKLSVGDVRDLFYLSLARTGASRRPILVVADRGKPSSSMRTDAIPDAAAWASKLESWGSA</sequence>
<dbReference type="Gene3D" id="3.30.830.10">
    <property type="entry name" value="Metalloenzyme, LuxS/M16 peptidase-like"/>
    <property type="match status" value="4"/>
</dbReference>
<reference evidence="13" key="1">
    <citation type="submission" date="2021-11" db="EMBL/GenBank/DDBJ databases">
        <authorList>
            <consortium name="Genoscope - CEA"/>
            <person name="William W."/>
        </authorList>
    </citation>
    <scope>NUCLEOTIDE SEQUENCE</scope>
</reference>
<evidence type="ECO:0000256" key="4">
    <source>
        <dbReference type="ARBA" id="ARBA00022723"/>
    </source>
</evidence>
<dbReference type="InterPro" id="IPR032632">
    <property type="entry name" value="Peptidase_M16_M"/>
</dbReference>
<gene>
    <name evidence="13" type="ORF">PECAL_4P24860</name>
</gene>
<evidence type="ECO:0000256" key="1">
    <source>
        <dbReference type="ARBA" id="ARBA00001947"/>
    </source>
</evidence>
<evidence type="ECO:0000256" key="7">
    <source>
        <dbReference type="ARBA" id="ARBA00023049"/>
    </source>
</evidence>
<protein>
    <recommendedName>
        <fullName evidence="15">Peptidase M16 N-terminal domain-containing protein</fullName>
    </recommendedName>
</protein>
<dbReference type="Proteomes" id="UP000789595">
    <property type="component" value="Unassembled WGS sequence"/>
</dbReference>
<dbReference type="GO" id="GO:0004222">
    <property type="term" value="F:metalloendopeptidase activity"/>
    <property type="evidence" value="ECO:0007669"/>
    <property type="project" value="UniProtKB-ARBA"/>
</dbReference>
<feature type="domain" description="Coenzyme PQQ synthesis protein F-like C-terminal lobe" evidence="12">
    <location>
        <begin position="859"/>
        <end position="963"/>
    </location>
</feature>
<dbReference type="Pfam" id="PF00675">
    <property type="entry name" value="Peptidase_M16"/>
    <property type="match status" value="1"/>
</dbReference>
<evidence type="ECO:0000256" key="3">
    <source>
        <dbReference type="ARBA" id="ARBA00022670"/>
    </source>
</evidence>
<dbReference type="GO" id="GO:0046872">
    <property type="term" value="F:metal ion binding"/>
    <property type="evidence" value="ECO:0007669"/>
    <property type="project" value="UniProtKB-KW"/>
</dbReference>
<evidence type="ECO:0000256" key="8">
    <source>
        <dbReference type="SAM" id="SignalP"/>
    </source>
</evidence>
<dbReference type="SUPFAM" id="SSF63411">
    <property type="entry name" value="LuxS/MPP-like metallohydrolase"/>
    <property type="match status" value="4"/>
</dbReference>
<evidence type="ECO:0000259" key="9">
    <source>
        <dbReference type="Pfam" id="PF00675"/>
    </source>
</evidence>
<keyword evidence="6" id="KW-0862">Zinc</keyword>
<evidence type="ECO:0000259" key="12">
    <source>
        <dbReference type="Pfam" id="PF22456"/>
    </source>
</evidence>
<feature type="domain" description="Peptidase M16 middle/third" evidence="11">
    <location>
        <begin position="493"/>
        <end position="747"/>
    </location>
</feature>
<accession>A0A8J2SLD5</accession>
<dbReference type="InterPro" id="IPR011249">
    <property type="entry name" value="Metalloenz_LuxS/M16"/>
</dbReference>
<evidence type="ECO:0000256" key="5">
    <source>
        <dbReference type="ARBA" id="ARBA00022801"/>
    </source>
</evidence>
<keyword evidence="7" id="KW-0482">Metalloprotease</keyword>
<dbReference type="AlphaFoldDB" id="A0A8J2SLD5"/>
<dbReference type="OrthoDB" id="952271at2759"/>
<comment type="similarity">
    <text evidence="2">Belongs to the peptidase M16 family.</text>
</comment>
<dbReference type="PANTHER" id="PTHR43690">
    <property type="entry name" value="NARDILYSIN"/>
    <property type="match status" value="1"/>
</dbReference>
<evidence type="ECO:0000313" key="14">
    <source>
        <dbReference type="Proteomes" id="UP000789595"/>
    </source>
</evidence>
<evidence type="ECO:0000259" key="10">
    <source>
        <dbReference type="Pfam" id="PF05193"/>
    </source>
</evidence>
<dbReference type="Pfam" id="PF16187">
    <property type="entry name" value="Peptidase_M16_M"/>
    <property type="match status" value="1"/>
</dbReference>
<feature type="domain" description="Peptidase M16 N-terminal" evidence="9">
    <location>
        <begin position="84"/>
        <end position="217"/>
    </location>
</feature>
<keyword evidence="3" id="KW-0645">Protease</keyword>
<dbReference type="InterPro" id="IPR054734">
    <property type="entry name" value="PqqF-like_C_4"/>
</dbReference>
<dbReference type="InterPro" id="IPR011765">
    <property type="entry name" value="Pept_M16_N"/>
</dbReference>
<evidence type="ECO:0000259" key="11">
    <source>
        <dbReference type="Pfam" id="PF16187"/>
    </source>
</evidence>
<dbReference type="InterPro" id="IPR050626">
    <property type="entry name" value="Peptidase_M16"/>
</dbReference>